<keyword evidence="6" id="KW-1185">Reference proteome</keyword>
<dbReference type="PANTHER" id="PTHR11686:SF9">
    <property type="entry name" value="RE13973P"/>
    <property type="match status" value="1"/>
</dbReference>
<dbReference type="MEROPS" id="T03.010"/>
<dbReference type="PANTHER" id="PTHR11686">
    <property type="entry name" value="GAMMA GLUTAMYL TRANSPEPTIDASE"/>
    <property type="match status" value="1"/>
</dbReference>
<keyword evidence="5" id="KW-0012">Acyltransferase</keyword>
<accession>B3N0R2</accession>
<keyword evidence="1" id="KW-1199">Hemostasis impairing toxin</keyword>
<dbReference type="FunFam" id="3.60.20.40:FF:000001">
    <property type="entry name" value="Gamma-glutamyltranspeptidase 1"/>
    <property type="match status" value="1"/>
</dbReference>
<dbReference type="EMBL" id="CH902644">
    <property type="protein sequence ID" value="EDV34791.2"/>
    <property type="molecule type" value="Genomic_DNA"/>
</dbReference>
<dbReference type="PRINTS" id="PR01210">
    <property type="entry name" value="GGTRANSPTASE"/>
</dbReference>
<dbReference type="Pfam" id="PF01019">
    <property type="entry name" value="G_glu_transpept"/>
    <property type="match status" value="1"/>
</dbReference>
<dbReference type="InParanoid" id="B3N0R2"/>
<dbReference type="Gene3D" id="1.10.246.130">
    <property type="match status" value="1"/>
</dbReference>
<dbReference type="GO" id="GO:0005886">
    <property type="term" value="C:plasma membrane"/>
    <property type="evidence" value="ECO:0007669"/>
    <property type="project" value="TreeGrafter"/>
</dbReference>
<keyword evidence="5" id="KW-0808">Transferase</keyword>
<evidence type="ECO:0000256" key="1">
    <source>
        <dbReference type="ARBA" id="ARBA00084097"/>
    </source>
</evidence>
<proteinExistence type="predicted"/>
<name>B3N0R2_DROAN</name>
<feature type="active site" description="Nucleophile" evidence="2">
    <location>
        <position position="422"/>
    </location>
</feature>
<keyword evidence="4" id="KW-0812">Transmembrane</keyword>
<feature type="transmembrane region" description="Helical" evidence="4">
    <location>
        <begin position="25"/>
        <end position="47"/>
    </location>
</feature>
<dbReference type="eggNOG" id="KOG2410">
    <property type="taxonomic scope" value="Eukaryota"/>
</dbReference>
<organism evidence="5 6">
    <name type="scientific">Drosophila ananassae</name>
    <name type="common">Fruit fly</name>
    <dbReference type="NCBI Taxonomy" id="7217"/>
    <lineage>
        <taxon>Eukaryota</taxon>
        <taxon>Metazoa</taxon>
        <taxon>Ecdysozoa</taxon>
        <taxon>Arthropoda</taxon>
        <taxon>Hexapoda</taxon>
        <taxon>Insecta</taxon>
        <taxon>Pterygota</taxon>
        <taxon>Neoptera</taxon>
        <taxon>Endopterygota</taxon>
        <taxon>Diptera</taxon>
        <taxon>Brachycera</taxon>
        <taxon>Muscomorpha</taxon>
        <taxon>Ephydroidea</taxon>
        <taxon>Drosophilidae</taxon>
        <taxon>Drosophila</taxon>
        <taxon>Sophophora</taxon>
    </lineage>
</organism>
<dbReference type="FunCoup" id="B3N0R2">
    <property type="interactions" value="141"/>
</dbReference>
<feature type="binding site" evidence="3">
    <location>
        <begin position="492"/>
        <end position="493"/>
    </location>
    <ligand>
        <name>L-glutamate</name>
        <dbReference type="ChEBI" id="CHEBI:29985"/>
    </ligand>
</feature>
<dbReference type="SMR" id="B3N0R2"/>
<dbReference type="KEGG" id="dan:6502050"/>
<keyword evidence="1" id="KW-1202">Platelet aggregation activating toxin</keyword>
<feature type="binding site" evidence="3">
    <location>
        <position position="516"/>
    </location>
    <ligand>
        <name>L-glutamate</name>
        <dbReference type="ChEBI" id="CHEBI:29985"/>
    </ligand>
</feature>
<dbReference type="InterPro" id="IPR043138">
    <property type="entry name" value="GGT_lsub"/>
</dbReference>
<dbReference type="InterPro" id="IPR043137">
    <property type="entry name" value="GGT_ssub_C"/>
</dbReference>
<dbReference type="GO" id="GO:0036374">
    <property type="term" value="F:glutathione hydrolase activity"/>
    <property type="evidence" value="ECO:0007669"/>
    <property type="project" value="InterPro"/>
</dbReference>
<sequence>MDFFMKINRDVCCLFIKYIAINKMYVGLTFNSLITVTIGILAAGYFWRYPSPQKAVRRPPNPEKPLPPSDSPLFRFSRAAVCSDNNVCSLLSKSAMEKGGSAVDGALVALFCTGLIGMQSMGLGGGMLMNIYSDKARKSYSILAREIAPRLLREKNLSIFRGEKEFKQSSWSIAVPAEMAGYAIAHQKFGQLPWSELVGPTAELCRKGYRLYKHQYDALVMNQEMVMRDPGLRNMFVNSESGQFWRIGSHIHPPIQLCNTYERLASEGPYSFYNGSIANDLTADLREIGSVIDMEDLVNTNATFSESVVIPFDEYDLHLTPPPGSGYILGFILNILREFRADFAEARSIGALEIHRMVEAMKFGFVQRWQLDEKSDINLLKRLISPELSKSIANKIDDLMTFNQSTYYGASSDIRTRNEYGTAHISVLLDNDAVSVTSSINFYFGSGRIGKRTGVLFNNGMSDFSIEQLRNYFDLPFVMGKNIPAPSLRPMSSMSPVIVTERSSGRVRLVVGAAGGTKIISSLVPLLVRVLWQKAHIKNAIDASRIHHQMSPNVLLYEYGLMQNFVDRLQQLGHKCERYEHRGSVICGIAQNNGSVWANSDFRKPGGVSGF</sequence>
<evidence type="ECO:0000313" key="6">
    <source>
        <dbReference type="Proteomes" id="UP000007801"/>
    </source>
</evidence>
<evidence type="ECO:0000313" key="5">
    <source>
        <dbReference type="EMBL" id="EDV34791.2"/>
    </source>
</evidence>
<dbReference type="FunFam" id="1.10.246.130:FF:000001">
    <property type="entry name" value="Gamma-glutamyltransferase 5 isoform 1"/>
    <property type="match status" value="1"/>
</dbReference>
<dbReference type="GO" id="GO:0016746">
    <property type="term" value="F:acyltransferase activity"/>
    <property type="evidence" value="ECO:0007669"/>
    <property type="project" value="UniProtKB-KW"/>
</dbReference>
<reference evidence="5 6" key="1">
    <citation type="journal article" date="2007" name="Nature">
        <title>Evolution of genes and genomes on the Drosophila phylogeny.</title>
        <authorList>
            <consortium name="Drosophila 12 Genomes Consortium"/>
            <person name="Clark A.G."/>
            <person name="Eisen M.B."/>
            <person name="Smith D.R."/>
            <person name="Bergman C.M."/>
            <person name="Oliver B."/>
            <person name="Markow T.A."/>
            <person name="Kaufman T.C."/>
            <person name="Kellis M."/>
            <person name="Gelbart W."/>
            <person name="Iyer V.N."/>
            <person name="Pollard D.A."/>
            <person name="Sackton T.B."/>
            <person name="Larracuente A.M."/>
            <person name="Singh N.D."/>
            <person name="Abad J.P."/>
            <person name="Abt D.N."/>
            <person name="Adryan B."/>
            <person name="Aguade M."/>
            <person name="Akashi H."/>
            <person name="Anderson W.W."/>
            <person name="Aquadro C.F."/>
            <person name="Ardell D.H."/>
            <person name="Arguello R."/>
            <person name="Artieri C.G."/>
            <person name="Barbash D.A."/>
            <person name="Barker D."/>
            <person name="Barsanti P."/>
            <person name="Batterham P."/>
            <person name="Batzoglou S."/>
            <person name="Begun D."/>
            <person name="Bhutkar A."/>
            <person name="Blanco E."/>
            <person name="Bosak S.A."/>
            <person name="Bradley R.K."/>
            <person name="Brand A.D."/>
            <person name="Brent M.R."/>
            <person name="Brooks A.N."/>
            <person name="Brown R.H."/>
            <person name="Butlin R.K."/>
            <person name="Caggese C."/>
            <person name="Calvi B.R."/>
            <person name="Bernardo de Carvalho A."/>
            <person name="Caspi A."/>
            <person name="Castrezana S."/>
            <person name="Celniker S.E."/>
            <person name="Chang J.L."/>
            <person name="Chapple C."/>
            <person name="Chatterji S."/>
            <person name="Chinwalla A."/>
            <person name="Civetta A."/>
            <person name="Clifton S.W."/>
            <person name="Comeron J.M."/>
            <person name="Costello J.C."/>
            <person name="Coyne J.A."/>
            <person name="Daub J."/>
            <person name="David R.G."/>
            <person name="Delcher A.L."/>
            <person name="Delehaunty K."/>
            <person name="Do C.B."/>
            <person name="Ebling H."/>
            <person name="Edwards K."/>
            <person name="Eickbush T."/>
            <person name="Evans J.D."/>
            <person name="Filipski A."/>
            <person name="Findeiss S."/>
            <person name="Freyhult E."/>
            <person name="Fulton L."/>
            <person name="Fulton R."/>
            <person name="Garcia A.C."/>
            <person name="Gardiner A."/>
            <person name="Garfield D.A."/>
            <person name="Garvin B.E."/>
            <person name="Gibson G."/>
            <person name="Gilbert D."/>
            <person name="Gnerre S."/>
            <person name="Godfrey J."/>
            <person name="Good R."/>
            <person name="Gotea V."/>
            <person name="Gravely B."/>
            <person name="Greenberg A.J."/>
            <person name="Griffiths-Jones S."/>
            <person name="Gross S."/>
            <person name="Guigo R."/>
            <person name="Gustafson E.A."/>
            <person name="Haerty W."/>
            <person name="Hahn M.W."/>
            <person name="Halligan D.L."/>
            <person name="Halpern A.L."/>
            <person name="Halter G.M."/>
            <person name="Han M.V."/>
            <person name="Heger A."/>
            <person name="Hillier L."/>
            <person name="Hinrichs A.S."/>
            <person name="Holmes I."/>
            <person name="Hoskins R.A."/>
            <person name="Hubisz M.J."/>
            <person name="Hultmark D."/>
            <person name="Huntley M.A."/>
            <person name="Jaffe D.B."/>
            <person name="Jagadeeshan S."/>
            <person name="Jeck W.R."/>
            <person name="Johnson J."/>
            <person name="Jones C.D."/>
            <person name="Jordan W.C."/>
            <person name="Karpen G.H."/>
            <person name="Kataoka E."/>
            <person name="Keightley P.D."/>
            <person name="Kheradpour P."/>
            <person name="Kirkness E.F."/>
            <person name="Koerich L.B."/>
            <person name="Kristiansen K."/>
            <person name="Kudrna D."/>
            <person name="Kulathinal R.J."/>
            <person name="Kumar S."/>
            <person name="Kwok R."/>
            <person name="Lander E."/>
            <person name="Langley C.H."/>
            <person name="Lapoint R."/>
            <person name="Lazzaro B.P."/>
            <person name="Lee S.J."/>
            <person name="Levesque L."/>
            <person name="Li R."/>
            <person name="Lin C.F."/>
            <person name="Lin M.F."/>
            <person name="Lindblad-Toh K."/>
            <person name="Llopart A."/>
            <person name="Long M."/>
            <person name="Low L."/>
            <person name="Lozovsky E."/>
            <person name="Lu J."/>
            <person name="Luo M."/>
            <person name="Machado C.A."/>
            <person name="Makalowski W."/>
            <person name="Marzo M."/>
            <person name="Matsuda M."/>
            <person name="Matzkin L."/>
            <person name="McAllister B."/>
            <person name="McBride C.S."/>
            <person name="McKernan B."/>
            <person name="McKernan K."/>
            <person name="Mendez-Lago M."/>
            <person name="Minx P."/>
            <person name="Mollenhauer M.U."/>
            <person name="Montooth K."/>
            <person name="Mount S.M."/>
            <person name="Mu X."/>
            <person name="Myers E."/>
            <person name="Negre B."/>
            <person name="Newfeld S."/>
            <person name="Nielsen R."/>
            <person name="Noor M.A."/>
            <person name="O'Grady P."/>
            <person name="Pachter L."/>
            <person name="Papaceit M."/>
            <person name="Parisi M.J."/>
            <person name="Parisi M."/>
            <person name="Parts L."/>
            <person name="Pedersen J.S."/>
            <person name="Pesole G."/>
            <person name="Phillippy A.M."/>
            <person name="Ponting C.P."/>
            <person name="Pop M."/>
            <person name="Porcelli D."/>
            <person name="Powell J.R."/>
            <person name="Prohaska S."/>
            <person name="Pruitt K."/>
            <person name="Puig M."/>
            <person name="Quesneville H."/>
            <person name="Ram K.R."/>
            <person name="Rand D."/>
            <person name="Rasmussen M.D."/>
            <person name="Reed L.K."/>
            <person name="Reenan R."/>
            <person name="Reily A."/>
            <person name="Remington K.A."/>
            <person name="Rieger T.T."/>
            <person name="Ritchie M.G."/>
            <person name="Robin C."/>
            <person name="Rogers Y.H."/>
            <person name="Rohde C."/>
            <person name="Rozas J."/>
            <person name="Rubenfield M.J."/>
            <person name="Ruiz A."/>
            <person name="Russo S."/>
            <person name="Salzberg S.L."/>
            <person name="Sanchez-Gracia A."/>
            <person name="Saranga D.J."/>
            <person name="Sato H."/>
            <person name="Schaeffer S.W."/>
            <person name="Schatz M.C."/>
            <person name="Schlenke T."/>
            <person name="Schwartz R."/>
            <person name="Segarra C."/>
            <person name="Singh R.S."/>
            <person name="Sirot L."/>
            <person name="Sirota M."/>
            <person name="Sisneros N.B."/>
            <person name="Smith C.D."/>
            <person name="Smith T.F."/>
            <person name="Spieth J."/>
            <person name="Stage D.E."/>
            <person name="Stark A."/>
            <person name="Stephan W."/>
            <person name="Strausberg R.L."/>
            <person name="Strempel S."/>
            <person name="Sturgill D."/>
            <person name="Sutton G."/>
            <person name="Sutton G.G."/>
            <person name="Tao W."/>
            <person name="Teichmann S."/>
            <person name="Tobari Y.N."/>
            <person name="Tomimura Y."/>
            <person name="Tsolas J.M."/>
            <person name="Valente V.L."/>
            <person name="Venter E."/>
            <person name="Venter J.C."/>
            <person name="Vicario S."/>
            <person name="Vieira F.G."/>
            <person name="Vilella A.J."/>
            <person name="Villasante A."/>
            <person name="Walenz B."/>
            <person name="Wang J."/>
            <person name="Wasserman M."/>
            <person name="Watts T."/>
            <person name="Wilson D."/>
            <person name="Wilson R.K."/>
            <person name="Wing R.A."/>
            <person name="Wolfner M.F."/>
            <person name="Wong A."/>
            <person name="Wong G.K."/>
            <person name="Wu C.I."/>
            <person name="Wu G."/>
            <person name="Yamamoto D."/>
            <person name="Yang H.P."/>
            <person name="Yang S.P."/>
            <person name="Yorke J.A."/>
            <person name="Yoshida K."/>
            <person name="Zdobnov E."/>
            <person name="Zhang P."/>
            <person name="Zhang Y."/>
            <person name="Zimin A.V."/>
            <person name="Baldwin J."/>
            <person name="Abdouelleil A."/>
            <person name="Abdulkadir J."/>
            <person name="Abebe A."/>
            <person name="Abera B."/>
            <person name="Abreu J."/>
            <person name="Acer S.C."/>
            <person name="Aftuck L."/>
            <person name="Alexander A."/>
            <person name="An P."/>
            <person name="Anderson E."/>
            <person name="Anderson S."/>
            <person name="Arachi H."/>
            <person name="Azer M."/>
            <person name="Bachantsang P."/>
            <person name="Barry A."/>
            <person name="Bayul T."/>
            <person name="Berlin A."/>
            <person name="Bessette D."/>
            <person name="Bloom T."/>
            <person name="Blye J."/>
            <person name="Boguslavskiy L."/>
            <person name="Bonnet C."/>
            <person name="Boukhgalter B."/>
            <person name="Bourzgui I."/>
            <person name="Brown A."/>
            <person name="Cahill P."/>
            <person name="Channer S."/>
            <person name="Cheshatsang Y."/>
            <person name="Chuda L."/>
            <person name="Citroen M."/>
            <person name="Collymore A."/>
            <person name="Cooke P."/>
            <person name="Costello M."/>
            <person name="D'Aco K."/>
            <person name="Daza R."/>
            <person name="De Haan G."/>
            <person name="DeGray S."/>
            <person name="DeMaso C."/>
            <person name="Dhargay N."/>
            <person name="Dooley K."/>
            <person name="Dooley E."/>
            <person name="Doricent M."/>
            <person name="Dorje P."/>
            <person name="Dorjee K."/>
            <person name="Dupes A."/>
            <person name="Elong R."/>
            <person name="Falk J."/>
            <person name="Farina A."/>
            <person name="Faro S."/>
            <person name="Ferguson D."/>
            <person name="Fisher S."/>
            <person name="Foley C.D."/>
            <person name="Franke A."/>
            <person name="Friedrich D."/>
            <person name="Gadbois L."/>
            <person name="Gearin G."/>
            <person name="Gearin C.R."/>
            <person name="Giannoukos G."/>
            <person name="Goode T."/>
            <person name="Graham J."/>
            <person name="Grandbois E."/>
            <person name="Grewal S."/>
            <person name="Gyaltsen K."/>
            <person name="Hafez N."/>
            <person name="Hagos B."/>
            <person name="Hall J."/>
            <person name="Henson C."/>
            <person name="Hollinger A."/>
            <person name="Honan T."/>
            <person name="Huard M.D."/>
            <person name="Hughes L."/>
            <person name="Hurhula B."/>
            <person name="Husby M.E."/>
            <person name="Kamat A."/>
            <person name="Kanga B."/>
            <person name="Kashin S."/>
            <person name="Khazanovich D."/>
            <person name="Kisner P."/>
            <person name="Lance K."/>
            <person name="Lara M."/>
            <person name="Lee W."/>
            <person name="Lennon N."/>
            <person name="Letendre F."/>
            <person name="LeVine R."/>
            <person name="Lipovsky A."/>
            <person name="Liu X."/>
            <person name="Liu J."/>
            <person name="Liu S."/>
            <person name="Lokyitsang T."/>
            <person name="Lokyitsang Y."/>
            <person name="Lubonja R."/>
            <person name="Lui A."/>
            <person name="MacDonald P."/>
            <person name="Magnisalis V."/>
            <person name="Maru K."/>
            <person name="Matthews C."/>
            <person name="McCusker W."/>
            <person name="McDonough S."/>
            <person name="Mehta T."/>
            <person name="Meldrim J."/>
            <person name="Meneus L."/>
            <person name="Mihai O."/>
            <person name="Mihalev A."/>
            <person name="Mihova T."/>
            <person name="Mittelman R."/>
            <person name="Mlenga V."/>
            <person name="Montmayeur A."/>
            <person name="Mulrain L."/>
            <person name="Navidi A."/>
            <person name="Naylor J."/>
            <person name="Negash T."/>
            <person name="Nguyen T."/>
            <person name="Nguyen N."/>
            <person name="Nicol R."/>
            <person name="Norbu C."/>
            <person name="Norbu N."/>
            <person name="Novod N."/>
            <person name="O'Neill B."/>
            <person name="Osman S."/>
            <person name="Markiewicz E."/>
            <person name="Oyono O.L."/>
            <person name="Patti C."/>
            <person name="Phunkhang P."/>
            <person name="Pierre F."/>
            <person name="Priest M."/>
            <person name="Raghuraman S."/>
            <person name="Rege F."/>
            <person name="Reyes R."/>
            <person name="Rise C."/>
            <person name="Rogov P."/>
            <person name="Ross K."/>
            <person name="Ryan E."/>
            <person name="Settipalli S."/>
            <person name="Shea T."/>
            <person name="Sherpa N."/>
            <person name="Shi L."/>
            <person name="Shih D."/>
            <person name="Sparrow T."/>
            <person name="Spaulding J."/>
            <person name="Stalker J."/>
            <person name="Stange-Thomann N."/>
            <person name="Stavropoulos S."/>
            <person name="Stone C."/>
            <person name="Strader C."/>
            <person name="Tesfaye S."/>
            <person name="Thomson T."/>
            <person name="Thoulutsang Y."/>
            <person name="Thoulutsang D."/>
            <person name="Topham K."/>
            <person name="Topping I."/>
            <person name="Tsamla T."/>
            <person name="Vassiliev H."/>
            <person name="Vo A."/>
            <person name="Wangchuk T."/>
            <person name="Wangdi T."/>
            <person name="Weiand M."/>
            <person name="Wilkinson J."/>
            <person name="Wilson A."/>
            <person name="Yadav S."/>
            <person name="Young G."/>
            <person name="Yu Q."/>
            <person name="Zembek L."/>
            <person name="Zhong D."/>
            <person name="Zimmer A."/>
            <person name="Zwirko Z."/>
            <person name="Jaffe D.B."/>
            <person name="Alvarez P."/>
            <person name="Brockman W."/>
            <person name="Butler J."/>
            <person name="Chin C."/>
            <person name="Gnerre S."/>
            <person name="Grabherr M."/>
            <person name="Kleber M."/>
            <person name="Mauceli E."/>
            <person name="MacCallum I."/>
        </authorList>
    </citation>
    <scope>NUCLEOTIDE SEQUENCE [LARGE SCALE GENOMIC DNA]</scope>
    <source>
        <strain evidence="6">Tucson 14024-0371.13</strain>
    </source>
</reference>
<dbReference type="Proteomes" id="UP000007801">
    <property type="component" value="Unassembled WGS sequence"/>
</dbReference>
<dbReference type="GO" id="GO:0006751">
    <property type="term" value="P:glutathione catabolic process"/>
    <property type="evidence" value="ECO:0007669"/>
    <property type="project" value="InterPro"/>
</dbReference>
<protein>
    <submittedName>
        <fullName evidence="5">Uncharacterized protein</fullName>
    </submittedName>
</protein>
<evidence type="ECO:0000256" key="2">
    <source>
        <dbReference type="PIRSR" id="PIRSR600101-1"/>
    </source>
</evidence>
<keyword evidence="4" id="KW-1133">Transmembrane helix</keyword>
<feature type="binding site" evidence="3">
    <location>
        <position position="145"/>
    </location>
    <ligand>
        <name>L-glutamate</name>
        <dbReference type="ChEBI" id="CHEBI:29985"/>
    </ligand>
</feature>
<gene>
    <name evidence="5" type="primary">Dana\GF19288</name>
    <name evidence="5" type="synonym">dana_GLEANR_2114</name>
    <name evidence="5" type="ORF">GF19288</name>
</gene>
<feature type="binding site" evidence="3">
    <location>
        <position position="463"/>
    </location>
    <ligand>
        <name>L-glutamate</name>
        <dbReference type="ChEBI" id="CHEBI:29985"/>
    </ligand>
</feature>
<dbReference type="AlphaFoldDB" id="B3N0R2"/>
<keyword evidence="4" id="KW-0472">Membrane</keyword>
<dbReference type="InterPro" id="IPR000101">
    <property type="entry name" value="GGT_peptidase"/>
</dbReference>
<keyword evidence="1" id="KW-0800">Toxin</keyword>
<dbReference type="SUPFAM" id="SSF56235">
    <property type="entry name" value="N-terminal nucleophile aminohydrolases (Ntn hydrolases)"/>
    <property type="match status" value="1"/>
</dbReference>
<feature type="binding site" evidence="3">
    <location>
        <begin position="439"/>
        <end position="441"/>
    </location>
    <ligand>
        <name>L-glutamate</name>
        <dbReference type="ChEBI" id="CHEBI:29985"/>
    </ligand>
</feature>
<dbReference type="OrthoDB" id="1081007at2759"/>
<dbReference type="HOGENOM" id="CLU_014813_4_1_1"/>
<evidence type="ECO:0000256" key="3">
    <source>
        <dbReference type="PIRSR" id="PIRSR600101-2"/>
    </source>
</evidence>
<dbReference type="Gene3D" id="3.60.20.40">
    <property type="match status" value="1"/>
</dbReference>
<evidence type="ECO:0000256" key="4">
    <source>
        <dbReference type="SAM" id="Phobius"/>
    </source>
</evidence>
<dbReference type="STRING" id="7217.B3N0R2"/>
<dbReference type="InterPro" id="IPR029055">
    <property type="entry name" value="Ntn_hydrolases_N"/>
</dbReference>